<gene>
    <name evidence="2" type="ORF">KS2013_2221</name>
</gene>
<protein>
    <submittedName>
        <fullName evidence="2">Putative transmembrane protein</fullName>
    </submittedName>
</protein>
<dbReference type="RefSeq" id="WP_068993906.1">
    <property type="nucleotide sequence ID" value="NZ_CP012418.1"/>
</dbReference>
<evidence type="ECO:0000313" key="2">
    <source>
        <dbReference type="EMBL" id="AOE50926.1"/>
    </source>
</evidence>
<dbReference type="EMBL" id="CP012418">
    <property type="protein sequence ID" value="AOE50926.1"/>
    <property type="molecule type" value="Genomic_DNA"/>
</dbReference>
<organism evidence="2 3">
    <name type="scientific">Kangiella sediminilitoris</name>
    <dbReference type="NCBI Taxonomy" id="1144748"/>
    <lineage>
        <taxon>Bacteria</taxon>
        <taxon>Pseudomonadati</taxon>
        <taxon>Pseudomonadota</taxon>
        <taxon>Gammaproteobacteria</taxon>
        <taxon>Kangiellales</taxon>
        <taxon>Kangiellaceae</taxon>
        <taxon>Kangiella</taxon>
    </lineage>
</organism>
<feature type="transmembrane region" description="Helical" evidence="1">
    <location>
        <begin position="101"/>
        <end position="121"/>
    </location>
</feature>
<keyword evidence="3" id="KW-1185">Reference proteome</keyword>
<evidence type="ECO:0000313" key="3">
    <source>
        <dbReference type="Proteomes" id="UP000094147"/>
    </source>
</evidence>
<keyword evidence="1" id="KW-1133">Transmembrane helix</keyword>
<dbReference type="AlphaFoldDB" id="A0A1B3BDN4"/>
<evidence type="ECO:0000256" key="1">
    <source>
        <dbReference type="SAM" id="Phobius"/>
    </source>
</evidence>
<keyword evidence="1" id="KW-0472">Membrane</keyword>
<feature type="transmembrane region" description="Helical" evidence="1">
    <location>
        <begin position="127"/>
        <end position="146"/>
    </location>
</feature>
<feature type="transmembrane region" description="Helical" evidence="1">
    <location>
        <begin position="72"/>
        <end position="94"/>
    </location>
</feature>
<dbReference type="Pfam" id="PF06197">
    <property type="entry name" value="DUF998"/>
    <property type="match status" value="1"/>
</dbReference>
<feature type="transmembrane region" description="Helical" evidence="1">
    <location>
        <begin position="158"/>
        <end position="176"/>
    </location>
</feature>
<dbReference type="InterPro" id="IPR009339">
    <property type="entry name" value="DUF998"/>
</dbReference>
<accession>A0A1B3BDN4</accession>
<feature type="transmembrane region" description="Helical" evidence="1">
    <location>
        <begin position="30"/>
        <end position="52"/>
    </location>
</feature>
<name>A0A1B3BDN4_9GAMM</name>
<keyword evidence="1 2" id="KW-0812">Transmembrane</keyword>
<reference evidence="3" key="1">
    <citation type="submission" date="2015-08" db="EMBL/GenBank/DDBJ databases">
        <authorList>
            <person name="Kim K.M."/>
        </authorList>
    </citation>
    <scope>NUCLEOTIDE SEQUENCE [LARGE SCALE GENOMIC DNA]</scope>
    <source>
        <strain evidence="3">KCTC 23892</strain>
    </source>
</reference>
<proteinExistence type="predicted"/>
<feature type="transmembrane region" description="Helical" evidence="1">
    <location>
        <begin position="182"/>
        <end position="202"/>
    </location>
</feature>
<sequence>MYLKIVEECYSAFGKKNTKGKFTLKKLLNFSFYQGISIPLWGAALIIVGLLAPGHDSISQHLSTISLYSSPWPLVLQIISICLGLSVCVYSIGASYILKRFAWFSIPSLAFGVAMIFNGLYKMGSPLHGLYGMAFFSPLVPIIFALEFKERLNSYTFQVYSIITAILGMIYMWLMLTQFDPHGYIGLTQRIFILLMTVWYGVSIYKSCGNAHQREA</sequence>
<dbReference type="Proteomes" id="UP000094147">
    <property type="component" value="Chromosome"/>
</dbReference>
<dbReference type="KEGG" id="ksd:KS2013_2221"/>
<dbReference type="OrthoDB" id="7432790at2"/>